<keyword evidence="7" id="KW-0998">Cell outer membrane</keyword>
<reference evidence="12 13" key="1">
    <citation type="submission" date="2014-12" db="EMBL/GenBank/DDBJ databases">
        <title>Genome sequence of Methanobrevibacter arboriphilicus DH1, DSM1125.</title>
        <authorList>
            <person name="Poehlein A."/>
            <person name="Thauer R.K."/>
            <person name="Seedorf H."/>
            <person name="Daniel R."/>
        </authorList>
    </citation>
    <scope>NUCLEOTIDE SEQUENCE [LARGE SCALE GENOMIC DNA]</scope>
    <source>
        <strain evidence="12 13">DH1</strain>
    </source>
</reference>
<protein>
    <submittedName>
        <fullName evidence="12">Uncharacterized protein</fullName>
    </submittedName>
</protein>
<keyword evidence="9" id="KW-0812">Transmembrane</keyword>
<dbReference type="InterPro" id="IPR001434">
    <property type="entry name" value="OmcB-like_DUF11"/>
</dbReference>
<evidence type="ECO:0000256" key="1">
    <source>
        <dbReference type="ARBA" id="ARBA00004196"/>
    </source>
</evidence>
<dbReference type="SUPFAM" id="SSF49373">
    <property type="entry name" value="Invasin/intimin cell-adhesion fragments"/>
    <property type="match status" value="1"/>
</dbReference>
<feature type="transmembrane region" description="Helical" evidence="9">
    <location>
        <begin position="916"/>
        <end position="935"/>
    </location>
</feature>
<evidence type="ECO:0000256" key="4">
    <source>
        <dbReference type="ARBA" id="ARBA00022525"/>
    </source>
</evidence>
<dbReference type="PANTHER" id="PTHR11319">
    <property type="entry name" value="G PROTEIN-COUPLED RECEPTOR-RELATED"/>
    <property type="match status" value="1"/>
</dbReference>
<keyword evidence="13" id="KW-1185">Reference proteome</keyword>
<dbReference type="Pfam" id="PF13229">
    <property type="entry name" value="Beta_helix"/>
    <property type="match status" value="1"/>
</dbReference>
<dbReference type="InterPro" id="IPR039448">
    <property type="entry name" value="Beta_helix"/>
</dbReference>
<dbReference type="EMBL" id="JXMW01000006">
    <property type="protein sequence ID" value="OQD58929.1"/>
    <property type="molecule type" value="Genomic_DNA"/>
</dbReference>
<keyword evidence="5" id="KW-0732">Signal</keyword>
<dbReference type="RefSeq" id="WP_080459992.1">
    <property type="nucleotide sequence ID" value="NZ_JXMW01000006.1"/>
</dbReference>
<organism evidence="12 13">
    <name type="scientific">Methanobrevibacter arboriphilus JCM 13429 = DSM 1125</name>
    <dbReference type="NCBI Taxonomy" id="1300164"/>
    <lineage>
        <taxon>Archaea</taxon>
        <taxon>Methanobacteriati</taxon>
        <taxon>Methanobacteriota</taxon>
        <taxon>Methanomada group</taxon>
        <taxon>Methanobacteria</taxon>
        <taxon>Methanobacteriales</taxon>
        <taxon>Methanobacteriaceae</taxon>
        <taxon>Methanobrevibacter</taxon>
    </lineage>
</organism>
<sequence>MFKNKKISFILLATLFCFLFLVSISSTSANEVNINNTTNEGIKGSLGNDTINLDGGIYSGENNTNISFDNSRNITIQSSDPNNKAIIDLGGDEGVTFINNTGAVDSLGSLTLKNLVFKNARFFALICFNSKLTVINCTFIHNNALLFGLINMGYHSQLNIIDSDFINNSGRYGTAIATGPSTKGISITNCNFINNRASESGGALFIFSSEFNNTNITNCNFINNSALNGGAIYNYDGTKNVINCTFINNTASSLGGAIYNENNVNLNIYNGTFINNTGFSGGAIANCNIDYINISNSNFINNTAFVSGGAIYNNQSTGFNVLNSNFIGNNASLGGVLYSLSSTANRISNSTFISNNASDGGAIYNEDFNQIIINSTFTNNSATGSGGAIYNFGNNQNIINSTFTNNSATGSGGAIYTYSDYQNIDNCKFISNNASLQGGVIYQSGNNHTISNSEFIGNNVSDDGGAIYINGDYNNITNCNFKNNHADYRAGALYQNGFSNIVNDTIFTNNSASKGGAIYSNSNMNGSVINSSFINNSGFYAGAIYISNTNFYNIINSSFVSNNGSYGGAIFNNEIYMELAKIAELDNIDLNRVINSSFINNTADFGGAVFNSGSLNISNSNFTNNTASKSAGGIFNNKFLFVNNNFMTGNFVIGNFALLGGNVIYNNGSLNVVLSYLNNTTIPVYKKSFTLFAYLTDDMGNPITGQNISFYVNNVFIGNSTADEGYASINYLINQTKGILLVNGDYSGHNDQNITIKNGYLLISKTKVLSTIILNKNHYWVNETLNGVFKVVNIGDGDGENINAIITFPNSFKLYNFTVSKGYFDSNTQIWYIGDLAVNESVNMFFTGSFKEKGEKVFVLNVNGDNINTSSDSKAVFVYKKYSPGPNPGPNPGPKPKPSPNHSTDNNVSAGMKKSGLPIFVLLLILITSVIIVRVKK</sequence>
<dbReference type="GO" id="GO:0005576">
    <property type="term" value="C:extracellular region"/>
    <property type="evidence" value="ECO:0007669"/>
    <property type="project" value="UniProtKB-SubCell"/>
</dbReference>
<dbReference type="InterPro" id="IPR008964">
    <property type="entry name" value="Invasin/intimin_cell_adhesion"/>
</dbReference>
<dbReference type="Pfam" id="PF02415">
    <property type="entry name" value="Chlam_PMP"/>
    <property type="match status" value="3"/>
</dbReference>
<dbReference type="InterPro" id="IPR012334">
    <property type="entry name" value="Pectin_lyas_fold"/>
</dbReference>
<dbReference type="Pfam" id="PF01345">
    <property type="entry name" value="DUF11"/>
    <property type="match status" value="1"/>
</dbReference>
<evidence type="ECO:0000256" key="2">
    <source>
        <dbReference type="ARBA" id="ARBA00004442"/>
    </source>
</evidence>
<dbReference type="InterPro" id="IPR003368">
    <property type="entry name" value="POMP_repeat"/>
</dbReference>
<evidence type="ECO:0000256" key="9">
    <source>
        <dbReference type="SAM" id="Phobius"/>
    </source>
</evidence>
<dbReference type="InterPro" id="IPR011050">
    <property type="entry name" value="Pectin_lyase_fold/virulence"/>
</dbReference>
<evidence type="ECO:0000256" key="6">
    <source>
        <dbReference type="ARBA" id="ARBA00023136"/>
    </source>
</evidence>
<dbReference type="SMART" id="SM00710">
    <property type="entry name" value="PbH1"/>
    <property type="match status" value="11"/>
</dbReference>
<comment type="caution">
    <text evidence="12">The sequence shown here is derived from an EMBL/GenBank/DDBJ whole genome shotgun (WGS) entry which is preliminary data.</text>
</comment>
<feature type="domain" description="Right handed beta helix" evidence="11">
    <location>
        <begin position="101"/>
        <end position="249"/>
    </location>
</feature>
<keyword evidence="9" id="KW-1133">Transmembrane helix</keyword>
<proteinExistence type="predicted"/>
<evidence type="ECO:0000256" key="8">
    <source>
        <dbReference type="SAM" id="MobiDB-lite"/>
    </source>
</evidence>
<gene>
    <name evidence="12" type="ORF">MBBAR_6c00390</name>
</gene>
<evidence type="ECO:0000256" key="5">
    <source>
        <dbReference type="ARBA" id="ARBA00022729"/>
    </source>
</evidence>
<dbReference type="Gene3D" id="2.160.20.10">
    <property type="entry name" value="Single-stranded right-handed beta-helix, Pectin lyase-like"/>
    <property type="match status" value="1"/>
</dbReference>
<evidence type="ECO:0000313" key="13">
    <source>
        <dbReference type="Proteomes" id="UP000191661"/>
    </source>
</evidence>
<evidence type="ECO:0000256" key="7">
    <source>
        <dbReference type="ARBA" id="ARBA00023237"/>
    </source>
</evidence>
<accession>A0A1V6N2M4</accession>
<dbReference type="OrthoDB" id="78475at2157"/>
<evidence type="ECO:0000256" key="3">
    <source>
        <dbReference type="ARBA" id="ARBA00004613"/>
    </source>
</evidence>
<comment type="subcellular location">
    <subcellularLocation>
        <location evidence="1">Cell envelope</location>
    </subcellularLocation>
    <subcellularLocation>
        <location evidence="2">Cell outer membrane</location>
    </subcellularLocation>
    <subcellularLocation>
        <location evidence="3">Secreted</location>
    </subcellularLocation>
</comment>
<name>A0A1V6N2M4_METAZ</name>
<evidence type="ECO:0000313" key="12">
    <source>
        <dbReference type="EMBL" id="OQD58929.1"/>
    </source>
</evidence>
<dbReference type="Proteomes" id="UP000191661">
    <property type="component" value="Unassembled WGS sequence"/>
</dbReference>
<keyword evidence="6 9" id="KW-0472">Membrane</keyword>
<keyword evidence="4" id="KW-0964">Secreted</keyword>
<feature type="region of interest" description="Disordered" evidence="8">
    <location>
        <begin position="884"/>
        <end position="908"/>
    </location>
</feature>
<dbReference type="InterPro" id="IPR006626">
    <property type="entry name" value="PbH1"/>
</dbReference>
<dbReference type="NCBIfam" id="TIGR01376">
    <property type="entry name" value="POMP_repeat"/>
    <property type="match status" value="4"/>
</dbReference>
<evidence type="ECO:0000259" key="11">
    <source>
        <dbReference type="Pfam" id="PF13229"/>
    </source>
</evidence>
<feature type="compositionally biased region" description="Pro residues" evidence="8">
    <location>
        <begin position="885"/>
        <end position="899"/>
    </location>
</feature>
<dbReference type="PANTHER" id="PTHR11319:SF35">
    <property type="entry name" value="OUTER MEMBRANE PROTEIN PMPC-RELATED"/>
    <property type="match status" value="1"/>
</dbReference>
<evidence type="ECO:0000259" key="10">
    <source>
        <dbReference type="Pfam" id="PF01345"/>
    </source>
</evidence>
<feature type="domain" description="DUF11" evidence="10">
    <location>
        <begin position="776"/>
        <end position="871"/>
    </location>
</feature>
<dbReference type="SUPFAM" id="SSF51126">
    <property type="entry name" value="Pectin lyase-like"/>
    <property type="match status" value="3"/>
</dbReference>
<dbReference type="AlphaFoldDB" id="A0A1V6N2M4"/>